<evidence type="ECO:0000256" key="3">
    <source>
        <dbReference type="ARBA" id="ARBA00022989"/>
    </source>
</evidence>
<organism evidence="6 7">
    <name type="scientific">Methylocaldum szegediense</name>
    <dbReference type="NCBI Taxonomy" id="73780"/>
    <lineage>
        <taxon>Bacteria</taxon>
        <taxon>Pseudomonadati</taxon>
        <taxon>Pseudomonadota</taxon>
        <taxon>Gammaproteobacteria</taxon>
        <taxon>Methylococcales</taxon>
        <taxon>Methylococcaceae</taxon>
        <taxon>Methylocaldum</taxon>
    </lineage>
</organism>
<dbReference type="EMBL" id="OX458333">
    <property type="protein sequence ID" value="CAI8801841.1"/>
    <property type="molecule type" value="Genomic_DNA"/>
</dbReference>
<keyword evidence="2" id="KW-0812">Transmembrane</keyword>
<evidence type="ECO:0000259" key="5">
    <source>
        <dbReference type="Pfam" id="PF04357"/>
    </source>
</evidence>
<name>A0ABN8X345_9GAMM</name>
<dbReference type="InterPro" id="IPR007452">
    <property type="entry name" value="TamB_C"/>
</dbReference>
<keyword evidence="4" id="KW-0472">Membrane</keyword>
<evidence type="ECO:0000256" key="4">
    <source>
        <dbReference type="ARBA" id="ARBA00023136"/>
    </source>
</evidence>
<keyword evidence="7" id="KW-1185">Reference proteome</keyword>
<dbReference type="PANTHER" id="PTHR36985:SF1">
    <property type="entry name" value="TRANSLOCATION AND ASSEMBLY MODULE SUBUNIT TAMB"/>
    <property type="match status" value="1"/>
</dbReference>
<dbReference type="PANTHER" id="PTHR36985">
    <property type="entry name" value="TRANSLOCATION AND ASSEMBLY MODULE SUBUNIT TAMB"/>
    <property type="match status" value="1"/>
</dbReference>
<accession>A0ABN8X345</accession>
<protein>
    <submittedName>
        <fullName evidence="6">Translocation and assembly module TamB</fullName>
    </submittedName>
</protein>
<proteinExistence type="predicted"/>
<comment type="subcellular location">
    <subcellularLocation>
        <location evidence="1">Membrane</location>
        <topology evidence="1">Single-pass membrane protein</topology>
    </subcellularLocation>
</comment>
<evidence type="ECO:0000313" key="6">
    <source>
        <dbReference type="EMBL" id="CAI8801841.1"/>
    </source>
</evidence>
<feature type="domain" description="Translocation and assembly module TamB C-terminal" evidence="5">
    <location>
        <begin position="813"/>
        <end position="1149"/>
    </location>
</feature>
<evidence type="ECO:0000256" key="1">
    <source>
        <dbReference type="ARBA" id="ARBA00004167"/>
    </source>
</evidence>
<sequence length="1150" mass="125219">MRRVLVAALVGFLVLIVLGHVLLMTETGLNWLVRGMELGFDQLSVGRTVGSVLGGFSLRDVRYRDERWSVEVGDFAVEWRPGSLLRRTLQLNAVHVDDVRVVQTADTAPEPSTPRLPDLRLPLDVAIDDFEIRHASWRSSEAEEPIRLDRIDAGLNIREGRMTVVRLVVTAPEGDVSLNGSIAPGETQPIDLDTAWNVTLSERPRIAGSGKITGNLDRISTVQQITAPTAMSVTANVSIREDAVTWSAEIDLPESPLDRIDPDWKAWPFFAHLKGEGTGSEAAVFGDFTLVVPDVGQAQGRLDLRYRGPGELGLETLVLRLPETGTEFIVAGRVRNLQDTPEIGLEARWKNLYWPLRADSEWRSPEGRLSVTGTRSDLRVELDGRIREQRVRAKGSLGFPADAVVFRDLRVDSASTALRVDGTWGPQTDLRWTLRCDDLGLWLPGAGSRMTSSGKLEGPRSAPAVKAELHVAGLRFPDYGARDLRLTLDAGVEPNAPVVFDLRGNGVRFKDYIMTVSLSGRGSRERHRLTGRIDGPPYTFAFEAEGGLKDDAWSGVLSRFDIAEPRAGSWTLRRPAGLKLAKAESRIEEICLTNHDAFWCVGGGIDEAGAWWGTTRVSGLPLNILQKELPQSVAMTGVLNGNAVFRGKDDLLDRGVLDIQPEGIALDLAVSESKKVRIKPETASVHADLVGRRLTMQLTISQAGLADIRGSLESRGAFRLSELQDLPIEGRLTANLESLAVFEPWLERVEGLSGSFRGDLEIAGTARAPIVGLVADIPDAGFRVPELGIDVEHLTLRANSVEQRQLRLEGSAISGGGRLRMSGLWRLEAAAGWPLSLSFDGTRFLGVDTPEAKIYLSPSIEIRSKGQRIDVQGRVDVPEASIAIPDKEQAVTPSDDVVVVNGDSPEAETGFQLHGNVQVVLGNKIQVKAAGFKGKVDGSVRIVQEPGEDAHGIGEIAIKEGIYSFYGVDLSIDDGRLIFTDTPVDNPGLDVTVTRKLNQVVAGVRVLGTLKKPNISLYSVPPLPEADILAYLVAGKPLDFAPREEGDRLRSAAISLGGAAGGMLAKEISSRFGLGGLLDEIGIDAPNGTDTTSLFLGKYLTPRLYLQYGLGLFQSSNVFRLRYKLNEHWRLQSETGDDQSGADILFEWEK</sequence>
<keyword evidence="3" id="KW-1133">Transmembrane helix</keyword>
<evidence type="ECO:0000313" key="7">
    <source>
        <dbReference type="Proteomes" id="UP001162030"/>
    </source>
</evidence>
<dbReference type="Pfam" id="PF04357">
    <property type="entry name" value="TamB"/>
    <property type="match status" value="1"/>
</dbReference>
<gene>
    <name evidence="6" type="ORF">MSZNOR_1606</name>
</gene>
<evidence type="ECO:0000256" key="2">
    <source>
        <dbReference type="ARBA" id="ARBA00022692"/>
    </source>
</evidence>
<dbReference type="Proteomes" id="UP001162030">
    <property type="component" value="Chromosome"/>
</dbReference>
<reference evidence="6 7" key="1">
    <citation type="submission" date="2023-03" db="EMBL/GenBank/DDBJ databases">
        <authorList>
            <person name="Pearce D."/>
        </authorList>
    </citation>
    <scope>NUCLEOTIDE SEQUENCE [LARGE SCALE GENOMIC DNA]</scope>
    <source>
        <strain evidence="6">Msz</strain>
    </source>
</reference>